<organism evidence="1 2">
    <name type="scientific">Janibacter limosus</name>
    <dbReference type="NCBI Taxonomy" id="53458"/>
    <lineage>
        <taxon>Bacteria</taxon>
        <taxon>Bacillati</taxon>
        <taxon>Actinomycetota</taxon>
        <taxon>Actinomycetes</taxon>
        <taxon>Micrococcales</taxon>
        <taxon>Intrasporangiaceae</taxon>
        <taxon>Janibacter</taxon>
    </lineage>
</organism>
<name>A0AC61U8F7_9MICO</name>
<accession>A0AC61U8F7</accession>
<evidence type="ECO:0000313" key="2">
    <source>
        <dbReference type="Proteomes" id="UP001059663"/>
    </source>
</evidence>
<gene>
    <name evidence="1" type="ORF">LP422_10145</name>
</gene>
<dbReference type="EMBL" id="CP087977">
    <property type="protein sequence ID" value="UUZ46137.1"/>
    <property type="molecule type" value="Genomic_DNA"/>
</dbReference>
<reference evidence="1" key="1">
    <citation type="submission" date="2021-11" db="EMBL/GenBank/DDBJ databases">
        <title>Study of the species diversity of bacterial strains isolated from a unique natural object - Shulgan-Tash cave (Bashkiria).</title>
        <authorList>
            <person name="Sazanova A.L."/>
            <person name="Chirak E.R."/>
            <person name="Safronova V.I."/>
        </authorList>
    </citation>
    <scope>NUCLEOTIDE SEQUENCE</scope>
    <source>
        <strain evidence="1">P1</strain>
    </source>
</reference>
<evidence type="ECO:0000313" key="1">
    <source>
        <dbReference type="EMBL" id="UUZ46137.1"/>
    </source>
</evidence>
<protein>
    <submittedName>
        <fullName evidence="1">Primosomal protein</fullName>
    </submittedName>
</protein>
<sequence length="113" mass="12561">MSDPRPALNQLIAALERHLEASSQRRGEDDPTVVAAYEDPADAFEAYDDALHDATGEMTPLVVVDEQFMVDDDDDDDDDSDDDDSDDDYDDDEGDQSYSGLDGEDYDSDESKR</sequence>
<proteinExistence type="predicted"/>
<dbReference type="Proteomes" id="UP001059663">
    <property type="component" value="Chromosome"/>
</dbReference>